<evidence type="ECO:0000313" key="2">
    <source>
        <dbReference type="EMBL" id="MCV7419199.1"/>
    </source>
</evidence>
<evidence type="ECO:0000256" key="1">
    <source>
        <dbReference type="SAM" id="MobiDB-lite"/>
    </source>
</evidence>
<keyword evidence="3" id="KW-1185">Reference proteome</keyword>
<proteinExistence type="predicted"/>
<sequence length="154" mass="14606">MFESAVGFTVTVGFEGAGADGVTVGSLAGTSTTGSDVGVGAGVSVGVGVDDGSVAVLAPVFVCAVTVLDGASPSVVSRVPVSVPSAEVSAAVTLGGSTFAGAVAAPAASEALDSWEEALVDPVEPSPMSASAVVGNTTTVPTPRTTANAPTRPT</sequence>
<dbReference type="EMBL" id="JACKVK010000001">
    <property type="protein sequence ID" value="MCV7419199.1"/>
    <property type="molecule type" value="Genomic_DNA"/>
</dbReference>
<evidence type="ECO:0000313" key="3">
    <source>
        <dbReference type="Proteomes" id="UP001141629"/>
    </source>
</evidence>
<accession>A0A9X2YX33</accession>
<comment type="caution">
    <text evidence="2">The sequence shown here is derived from an EMBL/GenBank/DDBJ whole genome shotgun (WGS) entry which is preliminary data.</text>
</comment>
<reference evidence="2" key="1">
    <citation type="submission" date="2020-07" db="EMBL/GenBank/DDBJ databases">
        <authorList>
            <person name="Pettersson B.M.F."/>
            <person name="Behra P.R.K."/>
            <person name="Ramesh M."/>
            <person name="Das S."/>
            <person name="Dasgupta S."/>
            <person name="Kirsebom L.A."/>
        </authorList>
    </citation>
    <scope>NUCLEOTIDE SEQUENCE</scope>
    <source>
        <strain evidence="2">DSM 44838</strain>
    </source>
</reference>
<organism evidence="2 3">
    <name type="scientific">Mycobacterium yunnanensis</name>
    <dbReference type="NCBI Taxonomy" id="368477"/>
    <lineage>
        <taxon>Bacteria</taxon>
        <taxon>Bacillati</taxon>
        <taxon>Actinomycetota</taxon>
        <taxon>Actinomycetes</taxon>
        <taxon>Mycobacteriales</taxon>
        <taxon>Mycobacteriaceae</taxon>
        <taxon>Mycobacterium</taxon>
    </lineage>
</organism>
<protein>
    <submittedName>
        <fullName evidence="2">Uncharacterized protein</fullName>
    </submittedName>
</protein>
<dbReference type="RefSeq" id="WP_263993938.1">
    <property type="nucleotide sequence ID" value="NZ_JACKVK010000001.1"/>
</dbReference>
<gene>
    <name evidence="2" type="ORF">H7K45_01470</name>
</gene>
<reference evidence="2" key="2">
    <citation type="journal article" date="2022" name="BMC Genomics">
        <title>Comparative genome analysis of mycobacteria focusing on tRNA and non-coding RNA.</title>
        <authorList>
            <person name="Behra P.R.K."/>
            <person name="Pettersson B.M.F."/>
            <person name="Ramesh M."/>
            <person name="Das S."/>
            <person name="Dasgupta S."/>
            <person name="Kirsebom L.A."/>
        </authorList>
    </citation>
    <scope>NUCLEOTIDE SEQUENCE</scope>
    <source>
        <strain evidence="2">DSM 44838</strain>
    </source>
</reference>
<name>A0A9X2YX33_9MYCO</name>
<feature type="region of interest" description="Disordered" evidence="1">
    <location>
        <begin position="126"/>
        <end position="154"/>
    </location>
</feature>
<feature type="compositionally biased region" description="Low complexity" evidence="1">
    <location>
        <begin position="136"/>
        <end position="154"/>
    </location>
</feature>
<dbReference type="Proteomes" id="UP001141629">
    <property type="component" value="Unassembled WGS sequence"/>
</dbReference>
<dbReference type="AlphaFoldDB" id="A0A9X2YX33"/>